<evidence type="ECO:0000256" key="4">
    <source>
        <dbReference type="ARBA" id="ARBA00023015"/>
    </source>
</evidence>
<evidence type="ECO:0000256" key="6">
    <source>
        <dbReference type="PROSITE-ProRule" id="PRU00094"/>
    </source>
</evidence>
<dbReference type="EMBL" id="KN847544">
    <property type="protein sequence ID" value="KIW03565.1"/>
    <property type="molecule type" value="Genomic_DNA"/>
</dbReference>
<protein>
    <recommendedName>
        <fullName evidence="8">GATA-type domain-containing protein</fullName>
    </recommendedName>
</protein>
<dbReference type="GO" id="GO:0043565">
    <property type="term" value="F:sequence-specific DNA binding"/>
    <property type="evidence" value="ECO:0007669"/>
    <property type="project" value="InterPro"/>
</dbReference>
<dbReference type="GO" id="GO:0006355">
    <property type="term" value="P:regulation of DNA-templated transcription"/>
    <property type="evidence" value="ECO:0007669"/>
    <property type="project" value="InterPro"/>
</dbReference>
<dbReference type="Gene3D" id="3.30.50.10">
    <property type="entry name" value="Erythroid Transcription Factor GATA-1, subunit A"/>
    <property type="match status" value="1"/>
</dbReference>
<evidence type="ECO:0000256" key="3">
    <source>
        <dbReference type="ARBA" id="ARBA00022833"/>
    </source>
</evidence>
<keyword evidence="1" id="KW-0479">Metal-binding</keyword>
<dbReference type="EMBL" id="KN847544">
    <property type="protein sequence ID" value="KIW03566.1"/>
    <property type="molecule type" value="Genomic_DNA"/>
</dbReference>
<dbReference type="RefSeq" id="XP_016213435.1">
    <property type="nucleotide sequence ID" value="XM_016358816.1"/>
</dbReference>
<dbReference type="Proteomes" id="UP000053259">
    <property type="component" value="Unassembled WGS sequence"/>
</dbReference>
<dbReference type="EMBL" id="KN847544">
    <property type="protein sequence ID" value="KIW03564.1"/>
    <property type="molecule type" value="Genomic_DNA"/>
</dbReference>
<accession>A0A0D2AAH8</accession>
<organism evidence="9 10">
    <name type="scientific">Verruconis gallopava</name>
    <dbReference type="NCBI Taxonomy" id="253628"/>
    <lineage>
        <taxon>Eukaryota</taxon>
        <taxon>Fungi</taxon>
        <taxon>Dikarya</taxon>
        <taxon>Ascomycota</taxon>
        <taxon>Pezizomycotina</taxon>
        <taxon>Dothideomycetes</taxon>
        <taxon>Pleosporomycetidae</taxon>
        <taxon>Venturiales</taxon>
        <taxon>Sympoventuriaceae</taxon>
        <taxon>Verruconis</taxon>
    </lineage>
</organism>
<feature type="region of interest" description="Disordered" evidence="7">
    <location>
        <begin position="378"/>
        <end position="423"/>
    </location>
</feature>
<dbReference type="OrthoDB" id="2162994at2759"/>
<evidence type="ECO:0000256" key="1">
    <source>
        <dbReference type="ARBA" id="ARBA00022723"/>
    </source>
</evidence>
<feature type="compositionally biased region" description="Pro residues" evidence="7">
    <location>
        <begin position="139"/>
        <end position="148"/>
    </location>
</feature>
<name>A0A0D2AAH8_9PEZI</name>
<dbReference type="InterPro" id="IPR000679">
    <property type="entry name" value="Znf_GATA"/>
</dbReference>
<dbReference type="SUPFAM" id="SSF57716">
    <property type="entry name" value="Glucocorticoid receptor-like (DNA-binding domain)"/>
    <property type="match status" value="1"/>
</dbReference>
<dbReference type="GeneID" id="27313294"/>
<dbReference type="CDD" id="cd00202">
    <property type="entry name" value="ZnF_GATA"/>
    <property type="match status" value="1"/>
</dbReference>
<feature type="compositionally biased region" description="Basic and acidic residues" evidence="7">
    <location>
        <begin position="414"/>
        <end position="423"/>
    </location>
</feature>
<keyword evidence="4" id="KW-0805">Transcription regulation</keyword>
<dbReference type="RefSeq" id="XP_016213433.1">
    <property type="nucleotide sequence ID" value="XM_016358814.1"/>
</dbReference>
<dbReference type="PANTHER" id="PTHR47172">
    <property type="entry name" value="OS01G0976800 PROTEIN"/>
    <property type="match status" value="1"/>
</dbReference>
<reference evidence="9 10" key="1">
    <citation type="submission" date="2015-01" db="EMBL/GenBank/DDBJ databases">
        <title>The Genome Sequence of Ochroconis gallopava CBS43764.</title>
        <authorList>
            <consortium name="The Broad Institute Genomics Platform"/>
            <person name="Cuomo C."/>
            <person name="de Hoog S."/>
            <person name="Gorbushina A."/>
            <person name="Stielow B."/>
            <person name="Teixiera M."/>
            <person name="Abouelleil A."/>
            <person name="Chapman S.B."/>
            <person name="Priest M."/>
            <person name="Young S.K."/>
            <person name="Wortman J."/>
            <person name="Nusbaum C."/>
            <person name="Birren B."/>
        </authorList>
    </citation>
    <scope>NUCLEOTIDE SEQUENCE [LARGE SCALE GENOMIC DNA]</scope>
    <source>
        <strain evidence="9 10">CBS 43764</strain>
    </source>
</reference>
<dbReference type="RefSeq" id="XP_016213431.1">
    <property type="nucleotide sequence ID" value="XM_016358812.1"/>
</dbReference>
<keyword evidence="3" id="KW-0862">Zinc</keyword>
<dbReference type="PROSITE" id="PS00344">
    <property type="entry name" value="GATA_ZN_FINGER_1"/>
    <property type="match status" value="1"/>
</dbReference>
<gene>
    <name evidence="9" type="ORF">PV09_05321</name>
</gene>
<dbReference type="VEuPathDB" id="FungiDB:PV09_05321"/>
<dbReference type="PROSITE" id="PS50114">
    <property type="entry name" value="GATA_ZN_FINGER_2"/>
    <property type="match status" value="1"/>
</dbReference>
<evidence type="ECO:0000313" key="9">
    <source>
        <dbReference type="EMBL" id="KIW03565.1"/>
    </source>
</evidence>
<feature type="compositionally biased region" description="Low complexity" evidence="7">
    <location>
        <begin position="214"/>
        <end position="225"/>
    </location>
</feature>
<dbReference type="HOGENOM" id="CLU_029475_1_0_1"/>
<sequence length="460" mass="49468">MSAAATMASPALPFPGPPPPPSPYSHTTTGSTSNPLGHTGLISPPDSRRTSGDEPSSVPTTRQSLPSISEALGSADHTLPYPPQVPPPAHSSSSSYFPAPASTSVADLHRRSVTSGPVLPEPPHSYPSSHPQSPFMNRGPPPVQPPHTPTAQADAYSRPPYPPQPPKLPTLHPIKTDSSPTASFRPPATYASQHPSPAYDTPPHTAPSQPPYPYSGNQSQGYQYQHPSAPSASGPLYSSGAPPAPPRPYAEPGRWENGQMDDRARSSMSVGFHGDSVKRHLDDFDLEASLNEVAECSGKMLEFTREYGVRTHGNQRAGISPRSVPHLQTVDELMAKSRRIEESLKRIREMVIAQNHAIEQQMKDPSRPVPANYPDMNGYSDDKQGMGGFAGSDTKKRRGRAAPPGRCHSCNRAETPEWRRGPDGARTLCNACGLHYAKLTRKMGNKAQIGSSNLRPKSES</sequence>
<feature type="compositionally biased region" description="Pro residues" evidence="7">
    <location>
        <begin position="204"/>
        <end position="213"/>
    </location>
</feature>
<evidence type="ECO:0000256" key="5">
    <source>
        <dbReference type="ARBA" id="ARBA00023163"/>
    </source>
</evidence>
<dbReference type="RefSeq" id="XP_016213434.1">
    <property type="nucleotide sequence ID" value="XM_016358815.1"/>
</dbReference>
<dbReference type="STRING" id="253628.A0A0D2AAH8"/>
<evidence type="ECO:0000313" key="10">
    <source>
        <dbReference type="Proteomes" id="UP000053259"/>
    </source>
</evidence>
<dbReference type="EMBL" id="KN847544">
    <property type="protein sequence ID" value="KIW03562.1"/>
    <property type="molecule type" value="Genomic_DNA"/>
</dbReference>
<dbReference type="InterPro" id="IPR013088">
    <property type="entry name" value="Znf_NHR/GATA"/>
</dbReference>
<dbReference type="Pfam" id="PF00320">
    <property type="entry name" value="GATA"/>
    <property type="match status" value="1"/>
</dbReference>
<evidence type="ECO:0000256" key="7">
    <source>
        <dbReference type="SAM" id="MobiDB-lite"/>
    </source>
</evidence>
<feature type="compositionally biased region" description="Pro residues" evidence="7">
    <location>
        <begin position="80"/>
        <end position="89"/>
    </location>
</feature>
<evidence type="ECO:0000259" key="8">
    <source>
        <dbReference type="PROSITE" id="PS50114"/>
    </source>
</evidence>
<feature type="compositionally biased region" description="Polar residues" evidence="7">
    <location>
        <begin position="53"/>
        <end position="67"/>
    </location>
</feature>
<feature type="domain" description="GATA-type" evidence="8">
    <location>
        <begin position="406"/>
        <end position="436"/>
    </location>
</feature>
<dbReference type="PANTHER" id="PTHR47172:SF24">
    <property type="entry name" value="GATA ZINC FINGER DOMAIN-CONTAINING PROTEIN 14-RELATED"/>
    <property type="match status" value="1"/>
</dbReference>
<keyword evidence="5" id="KW-0804">Transcription</keyword>
<dbReference type="SMART" id="SM00401">
    <property type="entry name" value="ZnF_GATA"/>
    <property type="match status" value="1"/>
</dbReference>
<dbReference type="RefSeq" id="XP_016213432.1">
    <property type="nucleotide sequence ID" value="XM_016358813.1"/>
</dbReference>
<keyword evidence="10" id="KW-1185">Reference proteome</keyword>
<dbReference type="AlphaFoldDB" id="A0A0D2AAH8"/>
<dbReference type="GO" id="GO:0008270">
    <property type="term" value="F:zinc ion binding"/>
    <property type="evidence" value="ECO:0007669"/>
    <property type="project" value="UniProtKB-KW"/>
</dbReference>
<dbReference type="EMBL" id="KN847544">
    <property type="protein sequence ID" value="KIW03563.1"/>
    <property type="molecule type" value="Genomic_DNA"/>
</dbReference>
<evidence type="ECO:0000256" key="2">
    <source>
        <dbReference type="ARBA" id="ARBA00022771"/>
    </source>
</evidence>
<keyword evidence="2 6" id="KW-0863">Zinc-finger</keyword>
<feature type="compositionally biased region" description="Low complexity" evidence="7">
    <location>
        <begin position="90"/>
        <end position="104"/>
    </location>
</feature>
<feature type="region of interest" description="Disordered" evidence="7">
    <location>
        <begin position="1"/>
        <end position="269"/>
    </location>
</feature>
<feature type="compositionally biased region" description="Pro residues" evidence="7">
    <location>
        <begin position="159"/>
        <end position="168"/>
    </location>
</feature>
<feature type="compositionally biased region" description="Pro residues" evidence="7">
    <location>
        <begin position="12"/>
        <end position="23"/>
    </location>
</feature>
<feature type="compositionally biased region" description="Low complexity" evidence="7">
    <location>
        <begin position="24"/>
        <end position="33"/>
    </location>
</feature>
<proteinExistence type="predicted"/>